<dbReference type="Pfam" id="PF03061">
    <property type="entry name" value="4HBT"/>
    <property type="match status" value="1"/>
</dbReference>
<feature type="domain" description="Thioesterase" evidence="2">
    <location>
        <begin position="52"/>
        <end position="121"/>
    </location>
</feature>
<keyword evidence="1" id="KW-0378">Hydrolase</keyword>
<evidence type="ECO:0000313" key="4">
    <source>
        <dbReference type="Proteomes" id="UP000183190"/>
    </source>
</evidence>
<dbReference type="Proteomes" id="UP000183190">
    <property type="component" value="Unassembled WGS sequence"/>
</dbReference>
<name>A0A1H6K5K0_RUMFL</name>
<proteinExistence type="predicted"/>
<sequence length="133" mass="14611">MADIETLEKVRELFRNDRFATEMGAVIDEIDDHYAKVSLVINEHHKNAVGGIMGGVYFTLADFAFAVASNWQKAGVVGLNCDASFIGVPKTQRIIAEAKLIKDGRSICCYNVDIRDEQGNPVAAVQCMGFRKA</sequence>
<evidence type="ECO:0000259" key="2">
    <source>
        <dbReference type="Pfam" id="PF03061"/>
    </source>
</evidence>
<dbReference type="RefSeq" id="WP_081348221.1">
    <property type="nucleotide sequence ID" value="NZ_FNWV01000007.1"/>
</dbReference>
<gene>
    <name evidence="3" type="ORF">SAMN02910265_02235</name>
</gene>
<dbReference type="InterPro" id="IPR003736">
    <property type="entry name" value="PAAI_dom"/>
</dbReference>
<dbReference type="Gene3D" id="3.10.129.10">
    <property type="entry name" value="Hotdog Thioesterase"/>
    <property type="match status" value="1"/>
</dbReference>
<dbReference type="EMBL" id="FNWV01000007">
    <property type="protein sequence ID" value="SEH70219.1"/>
    <property type="molecule type" value="Genomic_DNA"/>
</dbReference>
<organism evidence="3 4">
    <name type="scientific">Ruminococcus flavefaciens</name>
    <dbReference type="NCBI Taxonomy" id="1265"/>
    <lineage>
        <taxon>Bacteria</taxon>
        <taxon>Bacillati</taxon>
        <taxon>Bacillota</taxon>
        <taxon>Clostridia</taxon>
        <taxon>Eubacteriales</taxon>
        <taxon>Oscillospiraceae</taxon>
        <taxon>Ruminococcus</taxon>
    </lineage>
</organism>
<dbReference type="InterPro" id="IPR052723">
    <property type="entry name" value="Acyl-CoA_thioesterase_PaaI"/>
</dbReference>
<accession>A0A1H6K5K0</accession>
<dbReference type="AlphaFoldDB" id="A0A1H6K5K0"/>
<dbReference type="NCBIfam" id="TIGR00369">
    <property type="entry name" value="unchar_dom_1"/>
    <property type="match status" value="1"/>
</dbReference>
<reference evidence="3 4" key="1">
    <citation type="submission" date="2016-10" db="EMBL/GenBank/DDBJ databases">
        <authorList>
            <person name="de Groot N.N."/>
        </authorList>
    </citation>
    <scope>NUCLEOTIDE SEQUENCE [LARGE SCALE GENOMIC DNA]</scope>
    <source>
        <strain evidence="3 4">YAD2003</strain>
    </source>
</reference>
<dbReference type="PANTHER" id="PTHR42856:SF1">
    <property type="entry name" value="ACYL-COENZYME A THIOESTERASE PAAI"/>
    <property type="match status" value="1"/>
</dbReference>
<dbReference type="CDD" id="cd03443">
    <property type="entry name" value="PaaI_thioesterase"/>
    <property type="match status" value="1"/>
</dbReference>
<protein>
    <submittedName>
        <fullName evidence="3">Acyl-CoA thioesterase</fullName>
    </submittedName>
</protein>
<dbReference type="PANTHER" id="PTHR42856">
    <property type="entry name" value="ACYL-COENZYME A THIOESTERASE PAAI"/>
    <property type="match status" value="1"/>
</dbReference>
<dbReference type="SUPFAM" id="SSF54637">
    <property type="entry name" value="Thioesterase/thiol ester dehydrase-isomerase"/>
    <property type="match status" value="1"/>
</dbReference>
<dbReference type="InterPro" id="IPR006683">
    <property type="entry name" value="Thioestr_dom"/>
</dbReference>
<dbReference type="InterPro" id="IPR029069">
    <property type="entry name" value="HotDog_dom_sf"/>
</dbReference>
<evidence type="ECO:0000313" key="3">
    <source>
        <dbReference type="EMBL" id="SEH70219.1"/>
    </source>
</evidence>
<dbReference type="OrthoDB" id="286702at2"/>
<dbReference type="GO" id="GO:0016289">
    <property type="term" value="F:acyl-CoA hydrolase activity"/>
    <property type="evidence" value="ECO:0007669"/>
    <property type="project" value="UniProtKB-ARBA"/>
</dbReference>
<evidence type="ECO:0000256" key="1">
    <source>
        <dbReference type="ARBA" id="ARBA00022801"/>
    </source>
</evidence>